<organism evidence="1 2">
    <name type="scientific">Vibrio ishigakensis</name>
    <dbReference type="NCBI Taxonomy" id="1481914"/>
    <lineage>
        <taxon>Bacteria</taxon>
        <taxon>Pseudomonadati</taxon>
        <taxon>Pseudomonadota</taxon>
        <taxon>Gammaproteobacteria</taxon>
        <taxon>Vibrionales</taxon>
        <taxon>Vibrionaceae</taxon>
        <taxon>Vibrio</taxon>
    </lineage>
</organism>
<protein>
    <submittedName>
        <fullName evidence="1">Uncharacterized protein</fullName>
    </submittedName>
</protein>
<dbReference type="AlphaFoldDB" id="A0A0B8QD07"/>
<evidence type="ECO:0000313" key="2">
    <source>
        <dbReference type="Proteomes" id="UP000031666"/>
    </source>
</evidence>
<dbReference type="STRING" id="1481914.JCM19241_4088"/>
<name>A0A0B8QD07_9VIBR</name>
<reference evidence="1 2" key="2">
    <citation type="submission" date="2015-01" db="EMBL/GenBank/DDBJ databases">
        <authorList>
            <consortium name="NBRP consortium"/>
            <person name="Sawabe T."/>
            <person name="Meirelles P."/>
            <person name="Feng G."/>
            <person name="Sayaka M."/>
            <person name="Hattori M."/>
            <person name="Ohkuma M."/>
        </authorList>
    </citation>
    <scope>NUCLEOTIDE SEQUENCE [LARGE SCALE GENOMIC DNA]</scope>
    <source>
        <strain evidence="2">JCM 19241</strain>
    </source>
</reference>
<proteinExistence type="predicted"/>
<evidence type="ECO:0000313" key="1">
    <source>
        <dbReference type="EMBL" id="GAM76551.1"/>
    </source>
</evidence>
<dbReference type="EMBL" id="BBSC01000006">
    <property type="protein sequence ID" value="GAM76551.1"/>
    <property type="molecule type" value="Genomic_DNA"/>
</dbReference>
<reference evidence="1 2" key="1">
    <citation type="submission" date="2015-01" db="EMBL/GenBank/DDBJ databases">
        <title>Vibrio sp. C94 JCM 19241 whole genome shotgun sequence.</title>
        <authorList>
            <person name="Sawabe T."/>
            <person name="Meirelles P."/>
            <person name="Feng G."/>
            <person name="Sayaka M."/>
            <person name="Hattori M."/>
            <person name="Ohkuma M."/>
        </authorList>
    </citation>
    <scope>NUCLEOTIDE SEQUENCE [LARGE SCALE GENOMIC DNA]</scope>
    <source>
        <strain evidence="2">JCM 19241</strain>
    </source>
</reference>
<gene>
    <name evidence="1" type="ORF">JCM19241_4088</name>
</gene>
<accession>A0A0B8QD07</accession>
<sequence>MRTVTWQTLSDEQQNAVLQRPAIAEGANITAAVSAVVDKSKKTVTRR</sequence>
<dbReference type="Proteomes" id="UP000031666">
    <property type="component" value="Unassembled WGS sequence"/>
</dbReference>
<comment type="caution">
    <text evidence="1">The sequence shown here is derived from an EMBL/GenBank/DDBJ whole genome shotgun (WGS) entry which is preliminary data.</text>
</comment>